<feature type="compositionally biased region" description="Low complexity" evidence="3">
    <location>
        <begin position="416"/>
        <end position="432"/>
    </location>
</feature>
<proteinExistence type="predicted"/>
<organism evidence="5 6">
    <name type="scientific">Chlamydomonas eustigma</name>
    <dbReference type="NCBI Taxonomy" id="1157962"/>
    <lineage>
        <taxon>Eukaryota</taxon>
        <taxon>Viridiplantae</taxon>
        <taxon>Chlorophyta</taxon>
        <taxon>core chlorophytes</taxon>
        <taxon>Chlorophyceae</taxon>
        <taxon>CS clade</taxon>
        <taxon>Chlamydomonadales</taxon>
        <taxon>Chlamydomonadaceae</taxon>
        <taxon>Chlamydomonas</taxon>
    </lineage>
</organism>
<gene>
    <name evidence="5" type="ORF">CEUSTIGMA_g3198.t1</name>
</gene>
<dbReference type="Proteomes" id="UP000232323">
    <property type="component" value="Unassembled WGS sequence"/>
</dbReference>
<dbReference type="CDD" id="cd23802">
    <property type="entry name" value="UBCc_UBE2Q"/>
    <property type="match status" value="1"/>
</dbReference>
<keyword evidence="1" id="KW-0808">Transferase</keyword>
<feature type="compositionally biased region" description="Acidic residues" evidence="3">
    <location>
        <begin position="54"/>
        <end position="77"/>
    </location>
</feature>
<dbReference type="CDD" id="cd23810">
    <property type="entry name" value="UBCc_BIRC6"/>
    <property type="match status" value="1"/>
</dbReference>
<feature type="region of interest" description="Disordered" evidence="3">
    <location>
        <begin position="409"/>
        <end position="432"/>
    </location>
</feature>
<evidence type="ECO:0000313" key="5">
    <source>
        <dbReference type="EMBL" id="GAX75755.1"/>
    </source>
</evidence>
<feature type="domain" description="UBC core" evidence="4">
    <location>
        <begin position="699"/>
        <end position="866"/>
    </location>
</feature>
<dbReference type="PANTHER" id="PTHR46116:SF39">
    <property type="entry name" value="BACULOVIRAL IAP REPEAT-CONTAINING PROTEIN 6"/>
    <property type="match status" value="1"/>
</dbReference>
<dbReference type="PROSITE" id="PS50127">
    <property type="entry name" value="UBC_2"/>
    <property type="match status" value="1"/>
</dbReference>
<dbReference type="Gene3D" id="3.10.110.10">
    <property type="entry name" value="Ubiquitin Conjugating Enzyme"/>
    <property type="match status" value="2"/>
</dbReference>
<evidence type="ECO:0000256" key="2">
    <source>
        <dbReference type="ARBA" id="ARBA00022786"/>
    </source>
</evidence>
<dbReference type="OrthoDB" id="47801at2759"/>
<evidence type="ECO:0000259" key="4">
    <source>
        <dbReference type="PROSITE" id="PS50127"/>
    </source>
</evidence>
<reference evidence="5 6" key="1">
    <citation type="submission" date="2017-08" db="EMBL/GenBank/DDBJ databases">
        <title>Acidophilic green algal genome provides insights into adaptation to an acidic environment.</title>
        <authorList>
            <person name="Hirooka S."/>
            <person name="Hirose Y."/>
            <person name="Kanesaki Y."/>
            <person name="Higuchi S."/>
            <person name="Fujiwara T."/>
            <person name="Onuma R."/>
            <person name="Era A."/>
            <person name="Ohbayashi R."/>
            <person name="Uzuka A."/>
            <person name="Nozaki H."/>
            <person name="Yoshikawa H."/>
            <person name="Miyagishima S.Y."/>
        </authorList>
    </citation>
    <scope>NUCLEOTIDE SEQUENCE [LARGE SCALE GENOMIC DNA]</scope>
    <source>
        <strain evidence="5 6">NIES-2499</strain>
    </source>
</reference>
<dbReference type="InterPro" id="IPR000608">
    <property type="entry name" value="UBC"/>
</dbReference>
<dbReference type="EMBL" id="BEGY01000013">
    <property type="protein sequence ID" value="GAX75755.1"/>
    <property type="molecule type" value="Genomic_DNA"/>
</dbReference>
<feature type="region of interest" description="Disordered" evidence="3">
    <location>
        <begin position="1"/>
        <end position="77"/>
    </location>
</feature>
<name>A0A250WY94_9CHLO</name>
<dbReference type="SUPFAM" id="SSF54495">
    <property type="entry name" value="UBC-like"/>
    <property type="match status" value="2"/>
</dbReference>
<protein>
    <recommendedName>
        <fullName evidence="4">UBC core domain-containing protein</fullName>
    </recommendedName>
</protein>
<dbReference type="STRING" id="1157962.A0A250WY94"/>
<comment type="caution">
    <text evidence="5">The sequence shown here is derived from an EMBL/GenBank/DDBJ whole genome shotgun (WGS) entry which is preliminary data.</text>
</comment>
<keyword evidence="6" id="KW-1185">Reference proteome</keyword>
<dbReference type="AlphaFoldDB" id="A0A250WY94"/>
<sequence length="935" mass="103328">MESPADKDEPKPCNRNVLEVGRLAASSADQSMDEDANNSIEYESADSYVASENCSDDGDDEDNYEDNDGLEDDEEDRELMIECGRRQGRWERWEERCHEAMLSNQATPLGLSHEEASAKRQQIFKPKEAFMMLSKELLDLFKRQSLDMYVDSVGDDVYTWNVELASFNPESKLQQDMQEMQRKYAVSFVKLIISFKRGLHPFYPPSIEVVRPHFKGSVATAVASHPLLKLGNWDPLRPVSELINHIKVFLERAARVDLDHPMNEVKNYPASSYRPVEVLLARLNALSGLDMHFEDNPEMRELCTSIVQDQTRFDAVTSEDSRKRQCSTSKRPVTVWAQGTGYGSGSNQTSGGSVWDSAASEVAQHARDEELRLLLEALEAEIRADLQLGEEESPHGELEQEAEISFPLPAADGVGASTSADPSTPTSPFPFTAADGVGASASAGPSTPTSSTLLPYCHTTFTTISVGGATPLPVIMDMPKAPRETQTITPDSQACVSILSTSCVIDFLIKELKVASFTDMCSRTSYYLAVIELARVMSMRQDSCSLLWQLRQGVSVASLLQGMLQPAQQYAKVTQPVLDKELNDMKKAASLVAEAIAKGAPPPAPLPPKVAALQQESLMELQRCLQLAAKLKQVLGLLPLGETPRDSTMEEARASGAAAALQSYCQVLQSMQVEYVQDLKQQNHAYAIEASAEGVQPKARMSKLARELAGLQQLLPLNEHSSIFVRVDENNVTLWRALITGPEDTPYSSGCFIFDFYFPPNYPAVPPKVQLKTTGGGRVRFNPNLYNNGKVCLSLLGTWDGAKGEGWDPTVSTALQVLLSIQSLILVPDPYFNEPGYEQRHNSEEGKRASRDYNKEITEGTLRYAMIDLLQHPPVEFEAVLKAHFRLRKDAICDATQSWIDAAQQWNPIHARSLGSLKDQLSGLLKNLSRDEGSP</sequence>
<dbReference type="InterPro" id="IPR016135">
    <property type="entry name" value="UBQ-conjugating_enzyme/RWD"/>
</dbReference>
<dbReference type="GO" id="GO:0016740">
    <property type="term" value="F:transferase activity"/>
    <property type="evidence" value="ECO:0007669"/>
    <property type="project" value="UniProtKB-KW"/>
</dbReference>
<evidence type="ECO:0000256" key="3">
    <source>
        <dbReference type="SAM" id="MobiDB-lite"/>
    </source>
</evidence>
<dbReference type="Pfam" id="PF00179">
    <property type="entry name" value="UQ_con"/>
    <property type="match status" value="1"/>
</dbReference>
<accession>A0A250WY94</accession>
<feature type="compositionally biased region" description="Basic and acidic residues" evidence="3">
    <location>
        <begin position="1"/>
        <end position="12"/>
    </location>
</feature>
<evidence type="ECO:0000256" key="1">
    <source>
        <dbReference type="ARBA" id="ARBA00022679"/>
    </source>
</evidence>
<keyword evidence="2" id="KW-0833">Ubl conjugation pathway</keyword>
<evidence type="ECO:0000313" key="6">
    <source>
        <dbReference type="Proteomes" id="UP000232323"/>
    </source>
</evidence>
<dbReference type="SMART" id="SM00212">
    <property type="entry name" value="UBCc"/>
    <property type="match status" value="1"/>
</dbReference>
<dbReference type="PANTHER" id="PTHR46116">
    <property type="entry name" value="(E3-INDEPENDENT) E2 UBIQUITIN-CONJUGATING ENZYME"/>
    <property type="match status" value="1"/>
</dbReference>
<feature type="region of interest" description="Disordered" evidence="3">
    <location>
        <begin position="336"/>
        <end position="356"/>
    </location>
</feature>